<feature type="compositionally biased region" description="Low complexity" evidence="1">
    <location>
        <begin position="1258"/>
        <end position="1273"/>
    </location>
</feature>
<feature type="region of interest" description="Disordered" evidence="1">
    <location>
        <begin position="259"/>
        <end position="291"/>
    </location>
</feature>
<feature type="region of interest" description="Disordered" evidence="1">
    <location>
        <begin position="1026"/>
        <end position="1054"/>
    </location>
</feature>
<dbReference type="InterPro" id="IPR021264">
    <property type="entry name" value="AFUB_079030/YDR124W-like"/>
</dbReference>
<evidence type="ECO:0000256" key="1">
    <source>
        <dbReference type="SAM" id="MobiDB-lite"/>
    </source>
</evidence>
<feature type="compositionally biased region" description="Basic residues" evidence="1">
    <location>
        <begin position="1034"/>
        <end position="1043"/>
    </location>
</feature>
<evidence type="ECO:0000313" key="3">
    <source>
        <dbReference type="EMBL" id="PWI71904.1"/>
    </source>
</evidence>
<proteinExistence type="predicted"/>
<feature type="compositionally biased region" description="Low complexity" evidence="1">
    <location>
        <begin position="534"/>
        <end position="543"/>
    </location>
</feature>
<feature type="compositionally biased region" description="Basic and acidic residues" evidence="1">
    <location>
        <begin position="1245"/>
        <end position="1255"/>
    </location>
</feature>
<dbReference type="EMBL" id="LCWV01000007">
    <property type="protein sequence ID" value="PWI71904.1"/>
    <property type="molecule type" value="Genomic_DNA"/>
</dbReference>
<feature type="domain" description="Subtelomeric hrmA-associated cluster protein AFUB-079030/YDR124W-like helical bundle" evidence="2">
    <location>
        <begin position="1062"/>
        <end position="1206"/>
    </location>
</feature>
<evidence type="ECO:0000313" key="4">
    <source>
        <dbReference type="Proteomes" id="UP000245956"/>
    </source>
</evidence>
<dbReference type="Proteomes" id="UP000245956">
    <property type="component" value="Unassembled WGS sequence"/>
</dbReference>
<organism evidence="3 4">
    <name type="scientific">Purpureocillium lilacinum</name>
    <name type="common">Paecilomyces lilacinus</name>
    <dbReference type="NCBI Taxonomy" id="33203"/>
    <lineage>
        <taxon>Eukaryota</taxon>
        <taxon>Fungi</taxon>
        <taxon>Dikarya</taxon>
        <taxon>Ascomycota</taxon>
        <taxon>Pezizomycotina</taxon>
        <taxon>Sordariomycetes</taxon>
        <taxon>Hypocreomycetidae</taxon>
        <taxon>Hypocreales</taxon>
        <taxon>Ophiocordycipitaceae</taxon>
        <taxon>Purpureocillium</taxon>
    </lineage>
</organism>
<feature type="compositionally biased region" description="Polar residues" evidence="1">
    <location>
        <begin position="411"/>
        <end position="421"/>
    </location>
</feature>
<feature type="compositionally biased region" description="Polar residues" evidence="1">
    <location>
        <begin position="268"/>
        <end position="291"/>
    </location>
</feature>
<sequence>MTTRVEGSKRNWDKKQPSVRQNESGPPLGFATLSRLRQNAMATSNQIRRPRHESLQRTDMVVLVTAQPTDPEALWSWSALSISQGPAMIREEVETPRRAGDAGPPPRPATATQESHIPFFFAEPVVASFHWAARPARHPRESRLAPQVVAAPPTNRPGTFVGRVCVVTTPVSRTAGLSVWTGQQWGEICAKLTARQCIGRSSMLDRPDELALALKVPQSSSQPVHQMPRAPLLKSSAVLLAAAKSLILKPSAELRRRSGTWRARSSLADGQSLLSSRPTENSRSPAQVGQSEFTGSMAMRCYRAANAGMCPHRGETAEGCAPYYNISRRLCHSRSSLCPDKVMVSSVTLDRRERRGTVVTSRVLGTVLRHRGRPGHLLQQTADESALLVATAATVTASTAPTDRRGCPLSPVSTVISHTTPGTGRGWRHWRAAGGGREGGRERRARPPTATAGSSRDRAHGKRLFHQEERPRSWPTGPFGFDDPGNLVGQARSTLRTSRRAARPWTAKHSARARSKADACPSSPKLFSPPAPSPAAAQGSDPSRGVCSGGNPGHHHARGAPLAHLVITNPCTPSRDLQLNASSCGYGWGLELDRTVGCGFASDDPPTATARKYWTVPSRAAGIPTVGRPCWAVLRPRGVRAHSTSARPQACTYTNPLPLRRPLFSLVLHACRRRFDSPRLSPSSSSSPPAGARWSSRCRQPRAVRDPGEGATVVTLGRRAPRVGRREERHPPSPVRGAVRLDHLRPSSPRPYASNFQGSSASLHYVLPLISSTKPGQVNTHPRTTPSAPGSRLPSTPIISRREDNHSAAIDLGDTAFIFPLGSPSYGICPAAVWTVLQASLPGICFLSTGAPRDMVRDWPRDSFPRQQSFQQQCYPPTGRPSFQHERYGQDAVPRQDSFQQERYQIDGSDTARFQDQYDLHRRAPPMQIDEALRSHCGIAAKQYFVAAINDDGLPITFFSPGQKLHDNAIRQFFDASKFQQVMRRIESGADPMLDDGFGFEDPMYGRSDSFGRLRAIDRRRNSVFDDWGSPARQGRKRPRARHAANDDDVPMTVSSRRGIKVGDSEAVWNFYEQRFKNCQQTACKLIAKAWVKAVEPKKQSTHPYTGSDEKAPDWWPKPWGPTKDDKVRHKEPDHLYKRERVHLLAHILRLVVEPNGKQHPDIQKLCLNVKKLEETTNEALSAFFMDNDANAKKRPYLNEIFKMARQEERFKNGEIDDSTEVYVMAEDKVPESYTSDNDDGSFNIKEEDEHDVQRSKPTVAHPMAHTPTTTATNGHSLHGGPSPFMGDLPVRGTPFHPPMIQTDIAPQQHSFVESNGLPVSDQSTVSTGSGGLTMDLVASPHDGSRRPSVFSEYASPGGGSMYHQPWQQGSAGPNSSSMYAYTAQQTTPQQPAFVSQAVTLNAGQPFLTSSFESSPRPEYDANGNAIFRGGDMAAAPVSQQPGYYVPSDGRGSLRVMTQVVDAVPRNAVEEGEVGVDVDVIGHCFGCPSSLLLQSSFSSRARYPYGNIESRSAGGLLDGLWNVSVLPPDHYVAQRRGMLEDGLALPPRHSLAAAGPMLAELPRPDQWPGRTSWWEHRMDDFPEQHNQLSIQSINQSINHPPPGSGTHASPLLVSSLAACLADQSCLSAARVVACIAHGVGGRPGRRGPKGGEATAAFINCGASFDVWQHQGGRNEKGERGGTGASRCHGTEQSTECQVHSNVHPYMAACSSLSLAGWR</sequence>
<comment type="caution">
    <text evidence="3">The sequence shown here is derived from an EMBL/GenBank/DDBJ whole genome shotgun (WGS) entry which is preliminary data.</text>
</comment>
<evidence type="ECO:0000259" key="2">
    <source>
        <dbReference type="Pfam" id="PF11001"/>
    </source>
</evidence>
<name>A0A2U3EBJ9_PURLI</name>
<feature type="compositionally biased region" description="Basic and acidic residues" evidence="1">
    <location>
        <begin position="1"/>
        <end position="16"/>
    </location>
</feature>
<dbReference type="Pfam" id="PF11001">
    <property type="entry name" value="AFUB_07903_YDR124W_hel"/>
    <property type="match status" value="1"/>
</dbReference>
<feature type="region of interest" description="Disordered" evidence="1">
    <location>
        <begin position="400"/>
        <end position="555"/>
    </location>
</feature>
<feature type="region of interest" description="Disordered" evidence="1">
    <location>
        <begin position="676"/>
        <end position="743"/>
    </location>
</feature>
<feature type="region of interest" description="Disordered" evidence="1">
    <location>
        <begin position="1669"/>
        <end position="1689"/>
    </location>
</feature>
<feature type="region of interest" description="Disordered" evidence="1">
    <location>
        <begin position="773"/>
        <end position="794"/>
    </location>
</feature>
<reference evidence="3 4" key="1">
    <citation type="journal article" date="2016" name="Front. Microbiol.">
        <title>Genome and transcriptome sequences reveal the specific parasitism of the nematophagous Purpureocillium lilacinum 36-1.</title>
        <authorList>
            <person name="Xie J."/>
            <person name="Li S."/>
            <person name="Mo C."/>
            <person name="Xiao X."/>
            <person name="Peng D."/>
            <person name="Wang G."/>
            <person name="Xiao Y."/>
        </authorList>
    </citation>
    <scope>NUCLEOTIDE SEQUENCE [LARGE SCALE GENOMIC DNA]</scope>
    <source>
        <strain evidence="3 4">36-1</strain>
    </source>
</reference>
<protein>
    <recommendedName>
        <fullName evidence="2">Subtelomeric hrmA-associated cluster protein AFUB-079030/YDR124W-like helical bundle domain-containing protein</fullName>
    </recommendedName>
</protein>
<dbReference type="PANTHER" id="PTHR36102:SF1">
    <property type="entry name" value="YDR124W-LIKE HELICAL BUNDLE DOMAIN-CONTAINING PROTEIN"/>
    <property type="match status" value="1"/>
</dbReference>
<feature type="region of interest" description="Disordered" evidence="1">
    <location>
        <begin position="1"/>
        <end position="30"/>
    </location>
</feature>
<dbReference type="PANTHER" id="PTHR36102">
    <property type="entry name" value="CHROMOSOME 10, WHOLE GENOME SHOTGUN SEQUENCE"/>
    <property type="match status" value="1"/>
</dbReference>
<feature type="compositionally biased region" description="Low complexity" evidence="1">
    <location>
        <begin position="678"/>
        <end position="697"/>
    </location>
</feature>
<gene>
    <name evidence="3" type="ORF">PCL_11998</name>
</gene>
<feature type="region of interest" description="Disordered" evidence="1">
    <location>
        <begin position="1232"/>
        <end position="1278"/>
    </location>
</feature>
<dbReference type="InterPro" id="IPR047092">
    <property type="entry name" value="AFUB_07903/YDR124W-like_hel"/>
</dbReference>
<accession>A0A2U3EBJ9</accession>